<evidence type="ECO:0000313" key="4">
    <source>
        <dbReference type="WBParaSite" id="ACOC_0000138801-mRNA-1"/>
    </source>
</evidence>
<feature type="region of interest" description="Disordered" evidence="1">
    <location>
        <begin position="69"/>
        <end position="98"/>
    </location>
</feature>
<dbReference type="EMBL" id="UYYA01000205">
    <property type="protein sequence ID" value="VDM52974.1"/>
    <property type="molecule type" value="Genomic_DNA"/>
</dbReference>
<accession>A0A0R3PC79</accession>
<keyword evidence="3" id="KW-1185">Reference proteome</keyword>
<dbReference type="WBParaSite" id="ACOC_0000138801-mRNA-1">
    <property type="protein sequence ID" value="ACOC_0000138801-mRNA-1"/>
    <property type="gene ID" value="ACOC_0000138801"/>
</dbReference>
<gene>
    <name evidence="2" type="ORF">ACOC_LOCUS1389</name>
</gene>
<dbReference type="OrthoDB" id="5859464at2759"/>
<name>A0A0R3PC79_ANGCS</name>
<reference evidence="2 3" key="2">
    <citation type="submission" date="2018-11" db="EMBL/GenBank/DDBJ databases">
        <authorList>
            <consortium name="Pathogen Informatics"/>
        </authorList>
    </citation>
    <scope>NUCLEOTIDE SEQUENCE [LARGE SCALE GENOMIC DNA]</scope>
    <source>
        <strain evidence="2 3">Costa Rica</strain>
    </source>
</reference>
<proteinExistence type="predicted"/>
<feature type="compositionally biased region" description="Basic and acidic residues" evidence="1">
    <location>
        <begin position="73"/>
        <end position="85"/>
    </location>
</feature>
<evidence type="ECO:0000313" key="2">
    <source>
        <dbReference type="EMBL" id="VDM52974.1"/>
    </source>
</evidence>
<protein>
    <submittedName>
        <fullName evidence="2 4">Uncharacterized protein</fullName>
    </submittedName>
</protein>
<evidence type="ECO:0000313" key="3">
    <source>
        <dbReference type="Proteomes" id="UP000267027"/>
    </source>
</evidence>
<dbReference type="AlphaFoldDB" id="A0A0R3PC79"/>
<sequence length="150" mass="15984">MPTKCQDRVGEQMLHKVEATSFAAMGGRGGGCGIGGASGGVVSHVGFPVTPTLALSAVVSSMPIAVIGGSKIRRNDKNTPDKTSSDDSESNSLGERAPSKLTLDDELFDILYAFGTRQGELEDSRRRQIFLKMCAEEHFEENGAAEMFLT</sequence>
<organism evidence="4">
    <name type="scientific">Angiostrongylus costaricensis</name>
    <name type="common">Nematode worm</name>
    <dbReference type="NCBI Taxonomy" id="334426"/>
    <lineage>
        <taxon>Eukaryota</taxon>
        <taxon>Metazoa</taxon>
        <taxon>Ecdysozoa</taxon>
        <taxon>Nematoda</taxon>
        <taxon>Chromadorea</taxon>
        <taxon>Rhabditida</taxon>
        <taxon>Rhabditina</taxon>
        <taxon>Rhabditomorpha</taxon>
        <taxon>Strongyloidea</taxon>
        <taxon>Metastrongylidae</taxon>
        <taxon>Angiostrongylus</taxon>
    </lineage>
</organism>
<dbReference type="Proteomes" id="UP000267027">
    <property type="component" value="Unassembled WGS sequence"/>
</dbReference>
<evidence type="ECO:0000256" key="1">
    <source>
        <dbReference type="SAM" id="MobiDB-lite"/>
    </source>
</evidence>
<reference evidence="4" key="1">
    <citation type="submission" date="2017-02" db="UniProtKB">
        <authorList>
            <consortium name="WormBaseParasite"/>
        </authorList>
    </citation>
    <scope>IDENTIFICATION</scope>
</reference>